<dbReference type="InterPro" id="IPR008949">
    <property type="entry name" value="Isoprenoid_synthase_dom_sf"/>
</dbReference>
<dbReference type="SFLD" id="SFLDG01014">
    <property type="entry name" value="Terpene_Cyclase_Like_1_N-term"/>
    <property type="match status" value="1"/>
</dbReference>
<dbReference type="Gramene" id="LPERR02G17260.1">
    <property type="protein sequence ID" value="LPERR02G17260.1"/>
    <property type="gene ID" value="LPERR02G17260"/>
</dbReference>
<dbReference type="HOGENOM" id="CLU_003125_2_0_1"/>
<keyword evidence="4" id="KW-0611">Plant defense</keyword>
<dbReference type="Proteomes" id="UP000032180">
    <property type="component" value="Chromosome 2"/>
</dbReference>
<sequence>MVSSSCSGGRFPGALSGGVVPKKYSKVPPLGVSRAATGAEQKLETWSNARSLQSMSKNELKTTIRKQLQGVELSPSLYDTAWVAMVPQKGSPKVPCFPQSVEWILKNQQDDGSWGISPSGATINKEIMLSTLACVLALKKWNVGSDNIKRGLSHLISVQIVLTGLSFIGRNFSIAMVEQAVPVGFNITFSGMLDLASRMGLEVPIMQTDIDGIFHLREIEIERDAGGNVLAKKAFMAYVSEGLGSLQDWNQIMTYQRKNGSLFNSPSTTAAAAIHNYNDRALNYLDSLTRKFSGPVPGMYPENVYSQLCMVDTLEKMGISLNFAYEIRDILDKTYSCWIQNEEEVMSDMATCAKAFRLLRMHGYDITSDGMAQFTEQSSFDDSIHGYLNDTKTLMELYKTSQVRFSKDDLVLQNIGSWSAELLKQQLSSPKTPRSLILEVESALKFPLYATLERLEHKKSIEQFQPEHFPLLKSGYCGSRANEEIRALSMDEFSSAQSVYQQDLQYLKSWAEDIGLYELKFARLMPLNAIFSSAATMFPPELSDARIAWSQNSLLTTAVDDLFDVGGSIEEMENFVALIDKWDKHGEVGFCSKHVEILFYAVYNTNKQIAAKIALIQNRDVVDHIAELWLGAMRGMMAESKWAENKHIPKSMEEYMAAAEESFALGPIVPVAAYFIGPHLSKEVVRSEEYGQLFKHMNIVGRLLNDVMTYEREIKMGKANSVLIKAFSRDGGSPESIEAAKDEIRRTIDSSRCELQRMVFREGGIVPRPCREIFWHMTKVVSVFYLEEDAYYSPKEMLNRANAVVMDPLQITIPPSC</sequence>
<dbReference type="PANTHER" id="PTHR31739">
    <property type="entry name" value="ENT-COPALYL DIPHOSPHATE SYNTHASE, CHLOROPLASTIC"/>
    <property type="match status" value="1"/>
</dbReference>
<keyword evidence="3" id="KW-0479">Metal-binding</keyword>
<protein>
    <submittedName>
        <fullName evidence="9">Uncharacterized protein</fullName>
    </submittedName>
</protein>
<dbReference type="GO" id="GO:0006952">
    <property type="term" value="P:defense response"/>
    <property type="evidence" value="ECO:0007669"/>
    <property type="project" value="UniProtKB-KW"/>
</dbReference>
<dbReference type="InterPro" id="IPR008930">
    <property type="entry name" value="Terpenoid_cyclase/PrenylTrfase"/>
</dbReference>
<dbReference type="Gene3D" id="1.50.10.160">
    <property type="match status" value="1"/>
</dbReference>
<comment type="similarity">
    <text evidence="2">Belongs to the terpene synthase family.</text>
</comment>
<feature type="domain" description="Terpene synthase N-terminal" evidence="7">
    <location>
        <begin position="248"/>
        <end position="444"/>
    </location>
</feature>
<comment type="cofactor">
    <cofactor evidence="1">
        <name>Mg(2+)</name>
        <dbReference type="ChEBI" id="CHEBI:18420"/>
    </cofactor>
</comment>
<keyword evidence="5" id="KW-0460">Magnesium</keyword>
<dbReference type="InterPro" id="IPR036965">
    <property type="entry name" value="Terpene_synth_N_sf"/>
</dbReference>
<reference evidence="9" key="3">
    <citation type="submission" date="2015-04" db="UniProtKB">
        <authorList>
            <consortium name="EnsemblPlants"/>
        </authorList>
    </citation>
    <scope>IDENTIFICATION</scope>
</reference>
<proteinExistence type="inferred from homology"/>
<evidence type="ECO:0000313" key="10">
    <source>
        <dbReference type="Proteomes" id="UP000032180"/>
    </source>
</evidence>
<evidence type="ECO:0000259" key="7">
    <source>
        <dbReference type="Pfam" id="PF01397"/>
    </source>
</evidence>
<dbReference type="Pfam" id="PF01397">
    <property type="entry name" value="Terpene_synth"/>
    <property type="match status" value="1"/>
</dbReference>
<dbReference type="Gene3D" id="1.10.600.10">
    <property type="entry name" value="Farnesyl Diphosphate Synthase"/>
    <property type="match status" value="1"/>
</dbReference>
<dbReference type="Gene3D" id="1.50.10.130">
    <property type="entry name" value="Terpene synthase, N-terminal domain"/>
    <property type="match status" value="1"/>
</dbReference>
<dbReference type="GO" id="GO:0000287">
    <property type="term" value="F:magnesium ion binding"/>
    <property type="evidence" value="ECO:0007669"/>
    <property type="project" value="InterPro"/>
</dbReference>
<dbReference type="InterPro" id="IPR050148">
    <property type="entry name" value="Terpene_synthase-like"/>
</dbReference>
<evidence type="ECO:0000259" key="8">
    <source>
        <dbReference type="Pfam" id="PF03936"/>
    </source>
</evidence>
<name>A0A0D9VHC7_9ORYZ</name>
<dbReference type="FunFam" id="1.50.10.160:FF:000002">
    <property type="entry name" value="cis-abienol synthase, chloroplastic"/>
    <property type="match status" value="1"/>
</dbReference>
<evidence type="ECO:0000256" key="6">
    <source>
        <dbReference type="ARBA" id="ARBA00023239"/>
    </source>
</evidence>
<dbReference type="GO" id="GO:0010333">
    <property type="term" value="F:terpene synthase activity"/>
    <property type="evidence" value="ECO:0007669"/>
    <property type="project" value="InterPro"/>
</dbReference>
<dbReference type="PANTHER" id="PTHR31739:SF17">
    <property type="entry name" value="ENT-SANDARACOPIMARA-8(14),15-DIENE SYNTHASE, CHLOROPLASTIC"/>
    <property type="match status" value="1"/>
</dbReference>
<keyword evidence="6" id="KW-0456">Lyase</keyword>
<keyword evidence="10" id="KW-1185">Reference proteome</keyword>
<dbReference type="eggNOG" id="ENOG502QVGX">
    <property type="taxonomic scope" value="Eukaryota"/>
</dbReference>
<dbReference type="GO" id="GO:0016102">
    <property type="term" value="P:diterpenoid biosynthetic process"/>
    <property type="evidence" value="ECO:0007669"/>
    <property type="project" value="TreeGrafter"/>
</dbReference>
<evidence type="ECO:0000313" key="9">
    <source>
        <dbReference type="EnsemblPlants" id="LPERR02G17260.1"/>
    </source>
</evidence>
<dbReference type="SUPFAM" id="SSF48576">
    <property type="entry name" value="Terpenoid synthases"/>
    <property type="match status" value="1"/>
</dbReference>
<dbReference type="STRING" id="77586.A0A0D9VHC7"/>
<dbReference type="InterPro" id="IPR001906">
    <property type="entry name" value="Terpene_synth_N"/>
</dbReference>
<evidence type="ECO:0000256" key="1">
    <source>
        <dbReference type="ARBA" id="ARBA00001946"/>
    </source>
</evidence>
<reference evidence="10" key="2">
    <citation type="submission" date="2013-12" db="EMBL/GenBank/DDBJ databases">
        <authorList>
            <person name="Yu Y."/>
            <person name="Lee S."/>
            <person name="de Baynast K."/>
            <person name="Wissotski M."/>
            <person name="Liu L."/>
            <person name="Talag J."/>
            <person name="Goicoechea J."/>
            <person name="Angelova A."/>
            <person name="Jetty R."/>
            <person name="Kudrna D."/>
            <person name="Golser W."/>
            <person name="Rivera L."/>
            <person name="Zhang J."/>
            <person name="Wing R."/>
        </authorList>
    </citation>
    <scope>NUCLEOTIDE SEQUENCE</scope>
</reference>
<reference evidence="9 10" key="1">
    <citation type="submission" date="2012-08" db="EMBL/GenBank/DDBJ databases">
        <title>Oryza genome evolution.</title>
        <authorList>
            <person name="Wing R.A."/>
        </authorList>
    </citation>
    <scope>NUCLEOTIDE SEQUENCE</scope>
</reference>
<dbReference type="Pfam" id="PF03936">
    <property type="entry name" value="Terpene_synth_C"/>
    <property type="match status" value="1"/>
</dbReference>
<dbReference type="SUPFAM" id="SSF48239">
    <property type="entry name" value="Terpenoid cyclases/Protein prenyltransferases"/>
    <property type="match status" value="2"/>
</dbReference>
<organism evidence="9 10">
    <name type="scientific">Leersia perrieri</name>
    <dbReference type="NCBI Taxonomy" id="77586"/>
    <lineage>
        <taxon>Eukaryota</taxon>
        <taxon>Viridiplantae</taxon>
        <taxon>Streptophyta</taxon>
        <taxon>Embryophyta</taxon>
        <taxon>Tracheophyta</taxon>
        <taxon>Spermatophyta</taxon>
        <taxon>Magnoliopsida</taxon>
        <taxon>Liliopsida</taxon>
        <taxon>Poales</taxon>
        <taxon>Poaceae</taxon>
        <taxon>BOP clade</taxon>
        <taxon>Oryzoideae</taxon>
        <taxon>Oryzeae</taxon>
        <taxon>Oryzinae</taxon>
        <taxon>Leersia</taxon>
    </lineage>
</organism>
<dbReference type="EnsemblPlants" id="LPERR02G17260.1">
    <property type="protein sequence ID" value="LPERR02G17260.1"/>
    <property type="gene ID" value="LPERR02G17260"/>
</dbReference>
<evidence type="ECO:0000256" key="5">
    <source>
        <dbReference type="ARBA" id="ARBA00022842"/>
    </source>
</evidence>
<dbReference type="FunFam" id="1.10.600.10:FF:000005">
    <property type="entry name" value="Ent-kaur-16-ene synthase, chloroplastic"/>
    <property type="match status" value="1"/>
</dbReference>
<evidence type="ECO:0000256" key="4">
    <source>
        <dbReference type="ARBA" id="ARBA00022821"/>
    </source>
</evidence>
<evidence type="ECO:0000256" key="3">
    <source>
        <dbReference type="ARBA" id="ARBA00022723"/>
    </source>
</evidence>
<feature type="domain" description="Terpene synthase metal-binding" evidence="8">
    <location>
        <begin position="514"/>
        <end position="751"/>
    </location>
</feature>
<dbReference type="AlphaFoldDB" id="A0A0D9VHC7"/>
<dbReference type="FunFam" id="1.50.10.130:FF:000003">
    <property type="entry name" value="Ent-cassa-12,15-diene synthase"/>
    <property type="match status" value="1"/>
</dbReference>
<accession>A0A0D9VHC7</accession>
<dbReference type="InterPro" id="IPR005630">
    <property type="entry name" value="Terpene_synthase_metal-bd"/>
</dbReference>
<evidence type="ECO:0000256" key="2">
    <source>
        <dbReference type="ARBA" id="ARBA00006333"/>
    </source>
</evidence>